<evidence type="ECO:0000313" key="4">
    <source>
        <dbReference type="EMBL" id="URF07764.1"/>
    </source>
</evidence>
<reference evidence="4" key="2">
    <citation type="journal article" date="2022" name="Microbiol. Resour. Announc.">
        <title>Genome Sequence of Cupriavidus campinensis Strain G5, a Member of a Bacterial Consortium Capable of Polyethylene Degradation.</title>
        <authorList>
            <person name="Schneider B."/>
            <person name="Pfeiffer F."/>
            <person name="Dyall-Smith M."/>
            <person name="Kunte H.J."/>
        </authorList>
    </citation>
    <scope>NUCLEOTIDE SEQUENCE</scope>
    <source>
        <strain evidence="4">G5</strain>
    </source>
</reference>
<dbReference type="EMBL" id="CP097331">
    <property type="protein sequence ID" value="URF07764.1"/>
    <property type="molecule type" value="Genomic_DNA"/>
</dbReference>
<dbReference type="RefSeq" id="WP_144196970.1">
    <property type="nucleotide sequence ID" value="NZ_CAJPVH010000004.1"/>
</dbReference>
<gene>
    <name evidence="3" type="ORF">FGG12_07095</name>
    <name evidence="4" type="ORF">M5D45_21580</name>
</gene>
<accession>A0AAE9I5N9</accession>
<dbReference type="AlphaFoldDB" id="A0AAE9I5N9"/>
<organism evidence="4 6">
    <name type="scientific">Cupriavidus campinensis</name>
    <dbReference type="NCBI Taxonomy" id="151783"/>
    <lineage>
        <taxon>Bacteria</taxon>
        <taxon>Pseudomonadati</taxon>
        <taxon>Pseudomonadota</taxon>
        <taxon>Betaproteobacteria</taxon>
        <taxon>Burkholderiales</taxon>
        <taxon>Burkholderiaceae</taxon>
        <taxon>Cupriavidus</taxon>
    </lineage>
</organism>
<protein>
    <recommendedName>
        <fullName evidence="7">Lipoprotein</fullName>
    </recommendedName>
</protein>
<reference evidence="4" key="3">
    <citation type="submission" date="2022-05" db="EMBL/GenBank/DDBJ databases">
        <authorList>
            <person name="Kunte H.-J."/>
        </authorList>
    </citation>
    <scope>NUCLEOTIDE SEQUENCE</scope>
    <source>
        <strain evidence="4">G5</strain>
    </source>
</reference>
<feature type="compositionally biased region" description="Low complexity" evidence="1">
    <location>
        <begin position="38"/>
        <end position="63"/>
    </location>
</feature>
<reference evidence="3 5" key="1">
    <citation type="submission" date="2019-05" db="EMBL/GenBank/DDBJ databases">
        <title>Whole genome sequence analysis of Cupriavidus campinensis S14E4C strain.</title>
        <authorList>
            <person name="Abbaszade G."/>
            <person name="Szabo A."/>
            <person name="Toumi M."/>
            <person name="Toth E."/>
        </authorList>
    </citation>
    <scope>NUCLEOTIDE SEQUENCE [LARGE SCALE GENOMIC DNA]</scope>
    <source>
        <strain evidence="3 5">S14E4C</strain>
    </source>
</reference>
<keyword evidence="5" id="KW-1185">Reference proteome</keyword>
<evidence type="ECO:0000256" key="1">
    <source>
        <dbReference type="SAM" id="MobiDB-lite"/>
    </source>
</evidence>
<dbReference type="Proteomes" id="UP000318943">
    <property type="component" value="Unassembled WGS sequence"/>
</dbReference>
<evidence type="ECO:0000313" key="3">
    <source>
        <dbReference type="EMBL" id="TSP13405.1"/>
    </source>
</evidence>
<evidence type="ECO:0000256" key="2">
    <source>
        <dbReference type="SAM" id="SignalP"/>
    </source>
</evidence>
<proteinExistence type="predicted"/>
<dbReference type="Proteomes" id="UP001056132">
    <property type="component" value="Chromosome 2"/>
</dbReference>
<dbReference type="KEGG" id="ccam:M5D45_21580"/>
<evidence type="ECO:0000313" key="5">
    <source>
        <dbReference type="Proteomes" id="UP000318943"/>
    </source>
</evidence>
<name>A0AAE9I5N9_9BURK</name>
<dbReference type="EMBL" id="VCIZ01000003">
    <property type="protein sequence ID" value="TSP13405.1"/>
    <property type="molecule type" value="Genomic_DNA"/>
</dbReference>
<keyword evidence="2" id="KW-0732">Signal</keyword>
<evidence type="ECO:0008006" key="7">
    <source>
        <dbReference type="Google" id="ProtNLM"/>
    </source>
</evidence>
<feature type="signal peptide" evidence="2">
    <location>
        <begin position="1"/>
        <end position="39"/>
    </location>
</feature>
<feature type="chain" id="PRO_5041909163" description="Lipoprotein" evidence="2">
    <location>
        <begin position="40"/>
        <end position="70"/>
    </location>
</feature>
<sequence length="70" mass="7035">MHDIRTLASLAHVRPPKAPRPLAGLAATLLLCAALTACGGDDTPPTTGQPGGTPTQPGQPTDTPKLKCAP</sequence>
<feature type="region of interest" description="Disordered" evidence="1">
    <location>
        <begin position="38"/>
        <end position="70"/>
    </location>
</feature>
<evidence type="ECO:0000313" key="6">
    <source>
        <dbReference type="Proteomes" id="UP001056132"/>
    </source>
</evidence>